<evidence type="ECO:0000256" key="1">
    <source>
        <dbReference type="SAM" id="MobiDB-lite"/>
    </source>
</evidence>
<dbReference type="Proteomes" id="UP000750711">
    <property type="component" value="Unassembled WGS sequence"/>
</dbReference>
<evidence type="ECO:0000313" key="2">
    <source>
        <dbReference type="EMBL" id="KAH0562631.1"/>
    </source>
</evidence>
<feature type="compositionally biased region" description="Basic and acidic residues" evidence="1">
    <location>
        <begin position="66"/>
        <end position="75"/>
    </location>
</feature>
<feature type="compositionally biased region" description="Polar residues" evidence="1">
    <location>
        <begin position="295"/>
        <end position="307"/>
    </location>
</feature>
<dbReference type="AlphaFoldDB" id="A0A9P8RRH1"/>
<reference evidence="2" key="1">
    <citation type="submission" date="2021-03" db="EMBL/GenBank/DDBJ databases">
        <title>Comparative genomics and phylogenomic investigation of the class Geoglossomycetes provide insights into ecological specialization and systematics.</title>
        <authorList>
            <person name="Melie T."/>
            <person name="Pirro S."/>
            <person name="Miller A.N."/>
            <person name="Quandt A."/>
        </authorList>
    </citation>
    <scope>NUCLEOTIDE SEQUENCE</scope>
    <source>
        <strain evidence="2">CAQ_001_2017</strain>
    </source>
</reference>
<feature type="region of interest" description="Disordered" evidence="1">
    <location>
        <begin position="1"/>
        <end position="90"/>
    </location>
</feature>
<comment type="caution">
    <text evidence="2">The sequence shown here is derived from an EMBL/GenBank/DDBJ whole genome shotgun (WGS) entry which is preliminary data.</text>
</comment>
<feature type="region of interest" description="Disordered" evidence="1">
    <location>
        <begin position="102"/>
        <end position="140"/>
    </location>
</feature>
<feature type="region of interest" description="Disordered" evidence="1">
    <location>
        <begin position="261"/>
        <end position="372"/>
    </location>
</feature>
<dbReference type="EMBL" id="JAGHQM010000316">
    <property type="protein sequence ID" value="KAH0562631.1"/>
    <property type="molecule type" value="Genomic_DNA"/>
</dbReference>
<sequence>MGEEQPDEGITSPQTTILGPTPSEGIADGSAASSLPGEGDSERKGEEPVLTSSASGKRRLFRFGRKKDDKAKGKDGSLSISAAEGPSASAIPILEAPALPNLSTDANQITTSPISSHHHPSSSNRNLYSSSPRLPSPASSQIFERDVQENALPAPTSPAIPAHIQTENHIPPVLEASSLAITDGHLDPDDVEIVMHAAHQPAAVTVTGAGCGEAARNSWLDDSAAHPENDDAASNYGVLDAADVRRLSFISFADVVQAEHVEQSSNKDSSHLPGMPSPTWANRSPSPVRSLLSSTALGTSPPTSGTGSIRGLDGSPGRGGKGPNSPTSPSIGGELTIETMRQALRKTGSGDLSGAPLSAVSGEDSVSDRPWG</sequence>
<gene>
    <name evidence="2" type="ORF">GP486_002694</name>
</gene>
<protein>
    <submittedName>
        <fullName evidence="2">Uncharacterized protein</fullName>
    </submittedName>
</protein>
<feature type="compositionally biased region" description="Basic residues" evidence="1">
    <location>
        <begin position="56"/>
        <end position="65"/>
    </location>
</feature>
<feature type="compositionally biased region" description="Low complexity" evidence="1">
    <location>
        <begin position="109"/>
        <end position="140"/>
    </location>
</feature>
<evidence type="ECO:0000313" key="3">
    <source>
        <dbReference type="Proteomes" id="UP000750711"/>
    </source>
</evidence>
<feature type="compositionally biased region" description="Low complexity" evidence="1">
    <location>
        <begin position="283"/>
        <end position="294"/>
    </location>
</feature>
<organism evidence="2 3">
    <name type="scientific">Trichoglossum hirsutum</name>
    <dbReference type="NCBI Taxonomy" id="265104"/>
    <lineage>
        <taxon>Eukaryota</taxon>
        <taxon>Fungi</taxon>
        <taxon>Dikarya</taxon>
        <taxon>Ascomycota</taxon>
        <taxon>Pezizomycotina</taxon>
        <taxon>Geoglossomycetes</taxon>
        <taxon>Geoglossales</taxon>
        <taxon>Geoglossaceae</taxon>
        <taxon>Trichoglossum</taxon>
    </lineage>
</organism>
<dbReference type="PANTHER" id="PTHR42111">
    <property type="entry name" value="YALI0D23727P"/>
    <property type="match status" value="1"/>
</dbReference>
<proteinExistence type="predicted"/>
<dbReference type="PANTHER" id="PTHR42111:SF1">
    <property type="entry name" value="YALI0D23727P"/>
    <property type="match status" value="1"/>
</dbReference>
<name>A0A9P8RRH1_9PEZI</name>
<keyword evidence="3" id="KW-1185">Reference proteome</keyword>
<accession>A0A9P8RRH1</accession>